<evidence type="ECO:0000313" key="4">
    <source>
        <dbReference type="Proteomes" id="UP000472262"/>
    </source>
</evidence>
<dbReference type="Proteomes" id="UP000472262">
    <property type="component" value="Unassembled WGS sequence"/>
</dbReference>
<dbReference type="Pfam" id="PF08736">
    <property type="entry name" value="FA"/>
    <property type="match status" value="1"/>
</dbReference>
<accession>A0A672R4P1</accession>
<evidence type="ECO:0000256" key="1">
    <source>
        <dbReference type="SAM" id="Phobius"/>
    </source>
</evidence>
<dbReference type="SUPFAM" id="SSF50729">
    <property type="entry name" value="PH domain-like"/>
    <property type="match status" value="1"/>
</dbReference>
<sequence>WSSELLSGAETLSYTKGQFLLDHVCNHYSLLEKDYFGIRYVDPEKQRHWLDPSKPVVKQMKCQQPYTMCFRVKFYPQEPIKIKEELTRYLLYLQLKRDVYHGRLLCPFADAAYLGACIVQAELGDYDPEEHPADYISDFKLFPKQSLKLERKIMEIHQNELRGQCPALAELNLLQRAHTLDTYGVDPHPCKDFTGSTAFLGFTARGFVLIVSTFAVPHFNFSFFLFIYLQKKLVLTFHTSTPAACKHLWKCAVSFHPSLSPPLSLYLPLPLPLSLSLYTNTYSTVSSSSIFFKGSRFRYSGRVAKEVIEASSKIQREPPVVHRSASIYIYPTVSNPHFTHFRLWKSEWRGPRIRRRIVHSAGLSALKDSVHLSPLKPSVTPEEERREIHVDHEDEACAALTISDTAYSPCASMVPTPVEESQGGLDLLFQSPARLLKELHADPEMQLELQAEREREVAREAFRQSLCSPSSGRQQMQACLRSAARLVVMATGLLMILLPLLLVLLESDLDISFLHDIRQTPEFEQFHYEYYCPLRRWILCKLELMTEQLWGD</sequence>
<dbReference type="Gene3D" id="3.10.20.90">
    <property type="entry name" value="Phosphatidylinositol 3-kinase Catalytic Subunit, Chain A, domain 1"/>
    <property type="match status" value="1"/>
</dbReference>
<dbReference type="PANTHER" id="PTHR23280">
    <property type="entry name" value="4.1 G PROTEIN"/>
    <property type="match status" value="1"/>
</dbReference>
<dbReference type="InterPro" id="IPR019748">
    <property type="entry name" value="FERM_central"/>
</dbReference>
<reference evidence="3" key="2">
    <citation type="submission" date="2025-09" db="UniProtKB">
        <authorList>
            <consortium name="Ensembl"/>
        </authorList>
    </citation>
    <scope>IDENTIFICATION</scope>
</reference>
<keyword evidence="1" id="KW-0812">Transmembrane</keyword>
<dbReference type="InterPro" id="IPR019747">
    <property type="entry name" value="FERM_CS"/>
</dbReference>
<dbReference type="InterPro" id="IPR000299">
    <property type="entry name" value="FERM_domain"/>
</dbReference>
<dbReference type="InterPro" id="IPR014847">
    <property type="entry name" value="FA"/>
</dbReference>
<dbReference type="SUPFAM" id="SSF47031">
    <property type="entry name" value="Second domain of FERM"/>
    <property type="match status" value="1"/>
</dbReference>
<feature type="transmembrane region" description="Helical" evidence="1">
    <location>
        <begin position="206"/>
        <end position="229"/>
    </location>
</feature>
<dbReference type="InterPro" id="IPR014352">
    <property type="entry name" value="FERM/acyl-CoA-bd_prot_sf"/>
</dbReference>
<dbReference type="PANTHER" id="PTHR23280:SF8">
    <property type="entry name" value="FERM DOMAIN-CONTAINING PROTEIN 3"/>
    <property type="match status" value="1"/>
</dbReference>
<name>A0A672R4P1_SINGR</name>
<keyword evidence="4" id="KW-1185">Reference proteome</keyword>
<dbReference type="Gene3D" id="2.30.29.30">
    <property type="entry name" value="Pleckstrin-homology domain (PH domain)/Phosphotyrosine-binding domain (PTB)"/>
    <property type="match status" value="1"/>
</dbReference>
<dbReference type="InterPro" id="IPR035963">
    <property type="entry name" value="FERM_2"/>
</dbReference>
<dbReference type="InterPro" id="IPR011993">
    <property type="entry name" value="PH-like_dom_sf"/>
</dbReference>
<reference evidence="3" key="1">
    <citation type="submission" date="2025-08" db="UniProtKB">
        <authorList>
            <consortium name="Ensembl"/>
        </authorList>
    </citation>
    <scope>IDENTIFICATION</scope>
</reference>
<organism evidence="3 4">
    <name type="scientific">Sinocyclocheilus grahami</name>
    <name type="common">Dianchi golden-line fish</name>
    <name type="synonym">Barbus grahami</name>
    <dbReference type="NCBI Taxonomy" id="75366"/>
    <lineage>
        <taxon>Eukaryota</taxon>
        <taxon>Metazoa</taxon>
        <taxon>Chordata</taxon>
        <taxon>Craniata</taxon>
        <taxon>Vertebrata</taxon>
        <taxon>Euteleostomi</taxon>
        <taxon>Actinopterygii</taxon>
        <taxon>Neopterygii</taxon>
        <taxon>Teleostei</taxon>
        <taxon>Ostariophysi</taxon>
        <taxon>Cypriniformes</taxon>
        <taxon>Cyprinidae</taxon>
        <taxon>Cyprininae</taxon>
        <taxon>Sinocyclocheilus</taxon>
    </lineage>
</organism>
<dbReference type="InterPro" id="IPR018979">
    <property type="entry name" value="FERM_N"/>
</dbReference>
<dbReference type="PRINTS" id="PR00935">
    <property type="entry name" value="BAND41"/>
</dbReference>
<feature type="domain" description="FERM" evidence="2">
    <location>
        <begin position="1"/>
        <end position="296"/>
    </location>
</feature>
<dbReference type="InterPro" id="IPR029071">
    <property type="entry name" value="Ubiquitin-like_domsf"/>
</dbReference>
<dbReference type="GO" id="GO:0005856">
    <property type="term" value="C:cytoskeleton"/>
    <property type="evidence" value="ECO:0007669"/>
    <property type="project" value="TreeGrafter"/>
</dbReference>
<dbReference type="Pfam" id="PF00373">
    <property type="entry name" value="FERM_M"/>
    <property type="match status" value="1"/>
</dbReference>
<dbReference type="CDD" id="cd14473">
    <property type="entry name" value="FERM_B-lobe"/>
    <property type="match status" value="1"/>
</dbReference>
<feature type="transmembrane region" description="Helical" evidence="1">
    <location>
        <begin position="483"/>
        <end position="505"/>
    </location>
</feature>
<dbReference type="CDD" id="cd17102">
    <property type="entry name" value="FERM_F1_FRMD3"/>
    <property type="match status" value="1"/>
</dbReference>
<evidence type="ECO:0000313" key="3">
    <source>
        <dbReference type="Ensembl" id="ENSSGRP00000083387.1"/>
    </source>
</evidence>
<dbReference type="Pfam" id="PF09379">
    <property type="entry name" value="FERM_N"/>
    <property type="match status" value="1"/>
</dbReference>
<proteinExistence type="predicted"/>
<dbReference type="Ensembl" id="ENSSGRT00000088809.1">
    <property type="protein sequence ID" value="ENSSGRP00000083387.1"/>
    <property type="gene ID" value="ENSSGRG00000042001.1"/>
</dbReference>
<dbReference type="GO" id="GO:0031032">
    <property type="term" value="P:actomyosin structure organization"/>
    <property type="evidence" value="ECO:0007669"/>
    <property type="project" value="TreeGrafter"/>
</dbReference>
<dbReference type="AlphaFoldDB" id="A0A672R4P1"/>
<keyword evidence="1" id="KW-0472">Membrane</keyword>
<dbReference type="SMART" id="SM00295">
    <property type="entry name" value="B41"/>
    <property type="match status" value="1"/>
</dbReference>
<dbReference type="PROSITE" id="PS00660">
    <property type="entry name" value="FERM_1"/>
    <property type="match status" value="1"/>
</dbReference>
<evidence type="ECO:0000259" key="2">
    <source>
        <dbReference type="PROSITE" id="PS50057"/>
    </source>
</evidence>
<dbReference type="FunFam" id="1.20.80.10:FF:000006">
    <property type="entry name" value="FERM domain-containing protein 5 isoform X1"/>
    <property type="match status" value="1"/>
</dbReference>
<gene>
    <name evidence="3" type="primary">frmd3</name>
</gene>
<keyword evidence="1" id="KW-1133">Transmembrane helix</keyword>
<dbReference type="Gene3D" id="1.20.80.10">
    <property type="match status" value="1"/>
</dbReference>
<dbReference type="InterPro" id="IPR019749">
    <property type="entry name" value="Band_41_domain"/>
</dbReference>
<protein>
    <submittedName>
        <fullName evidence="3">FERM domain containing 3</fullName>
    </submittedName>
</protein>
<dbReference type="SUPFAM" id="SSF54236">
    <property type="entry name" value="Ubiquitin-like"/>
    <property type="match status" value="1"/>
</dbReference>
<dbReference type="PROSITE" id="PS50057">
    <property type="entry name" value="FERM_3"/>
    <property type="match status" value="1"/>
</dbReference>
<dbReference type="SMART" id="SM01195">
    <property type="entry name" value="FA"/>
    <property type="match status" value="1"/>
</dbReference>